<name>A0A2W5TNX9_9BACT</name>
<evidence type="ECO:0000313" key="2">
    <source>
        <dbReference type="Proteomes" id="UP000249061"/>
    </source>
</evidence>
<sequence>MATLSGATLAGLIIGNLDVPYERFGEFLSALLLSPVLVVVGSRAAGQPAFLGPLFWPVWSLLAWRWCKWQHVATVPFIVAWSALGSFRLLERFDMVMSA</sequence>
<gene>
    <name evidence="1" type="ORF">DI536_08810</name>
</gene>
<proteinExistence type="predicted"/>
<dbReference type="EMBL" id="QFQP01000005">
    <property type="protein sequence ID" value="PZR15537.1"/>
    <property type="molecule type" value="Genomic_DNA"/>
</dbReference>
<dbReference type="AlphaFoldDB" id="A0A2W5TNX9"/>
<protein>
    <submittedName>
        <fullName evidence="1">Uncharacterized protein</fullName>
    </submittedName>
</protein>
<organism evidence="1 2">
    <name type="scientific">Archangium gephyra</name>
    <dbReference type="NCBI Taxonomy" id="48"/>
    <lineage>
        <taxon>Bacteria</taxon>
        <taxon>Pseudomonadati</taxon>
        <taxon>Myxococcota</taxon>
        <taxon>Myxococcia</taxon>
        <taxon>Myxococcales</taxon>
        <taxon>Cystobacterineae</taxon>
        <taxon>Archangiaceae</taxon>
        <taxon>Archangium</taxon>
    </lineage>
</organism>
<dbReference type="Proteomes" id="UP000249061">
    <property type="component" value="Unassembled WGS sequence"/>
</dbReference>
<comment type="caution">
    <text evidence="1">The sequence shown here is derived from an EMBL/GenBank/DDBJ whole genome shotgun (WGS) entry which is preliminary data.</text>
</comment>
<evidence type="ECO:0000313" key="1">
    <source>
        <dbReference type="EMBL" id="PZR15537.1"/>
    </source>
</evidence>
<accession>A0A2W5TNX9</accession>
<reference evidence="1 2" key="1">
    <citation type="submission" date="2017-08" db="EMBL/GenBank/DDBJ databases">
        <title>Infants hospitalized years apart are colonized by the same room-sourced microbial strains.</title>
        <authorList>
            <person name="Brooks B."/>
            <person name="Olm M.R."/>
            <person name="Firek B.A."/>
            <person name="Baker R."/>
            <person name="Thomas B.C."/>
            <person name="Morowitz M.J."/>
            <person name="Banfield J.F."/>
        </authorList>
    </citation>
    <scope>NUCLEOTIDE SEQUENCE [LARGE SCALE GENOMIC DNA]</scope>
    <source>
        <strain evidence="1">S2_003_000_R2_14</strain>
    </source>
</reference>